<evidence type="ECO:0000256" key="1">
    <source>
        <dbReference type="PROSITE-ProRule" id="PRU00023"/>
    </source>
</evidence>
<dbReference type="Proteomes" id="UP000248817">
    <property type="component" value="Unassembled WGS sequence"/>
</dbReference>
<protein>
    <submittedName>
        <fullName evidence="2">Uncharacterized protein</fullName>
    </submittedName>
</protein>
<keyword evidence="1" id="KW-0040">ANK repeat</keyword>
<sequence>MGPLNHATSRGEDKNSRKGMVELLLERGAGVDIRSREGMTPLVAAGYGGHERIKRLHYAAQGDEGAEVLYQTCAYLGPDGPINRRIEIWERLLRVYLYEMQV</sequence>
<accession>A0A2V5I6J8</accession>
<dbReference type="InterPro" id="IPR002110">
    <property type="entry name" value="Ankyrin_rpt"/>
</dbReference>
<gene>
    <name evidence="2" type="ORF">BP00DRAFT_446265</name>
</gene>
<organism evidence="2 3">
    <name type="scientific">Aspergillus indologenus CBS 114.80</name>
    <dbReference type="NCBI Taxonomy" id="1450541"/>
    <lineage>
        <taxon>Eukaryota</taxon>
        <taxon>Fungi</taxon>
        <taxon>Dikarya</taxon>
        <taxon>Ascomycota</taxon>
        <taxon>Pezizomycotina</taxon>
        <taxon>Eurotiomycetes</taxon>
        <taxon>Eurotiomycetidae</taxon>
        <taxon>Eurotiales</taxon>
        <taxon>Aspergillaceae</taxon>
        <taxon>Aspergillus</taxon>
        <taxon>Aspergillus subgen. Circumdati</taxon>
    </lineage>
</organism>
<dbReference type="PROSITE" id="PS50088">
    <property type="entry name" value="ANK_REPEAT"/>
    <property type="match status" value="1"/>
</dbReference>
<dbReference type="AlphaFoldDB" id="A0A2V5I6J8"/>
<name>A0A2V5I6J8_9EURO</name>
<evidence type="ECO:0000313" key="3">
    <source>
        <dbReference type="Proteomes" id="UP000248817"/>
    </source>
</evidence>
<dbReference type="Gene3D" id="1.25.40.20">
    <property type="entry name" value="Ankyrin repeat-containing domain"/>
    <property type="match status" value="1"/>
</dbReference>
<dbReference type="EMBL" id="KZ825500">
    <property type="protein sequence ID" value="PYI31651.1"/>
    <property type="molecule type" value="Genomic_DNA"/>
</dbReference>
<dbReference type="InterPro" id="IPR036770">
    <property type="entry name" value="Ankyrin_rpt-contain_sf"/>
</dbReference>
<evidence type="ECO:0000313" key="2">
    <source>
        <dbReference type="EMBL" id="PYI31651.1"/>
    </source>
</evidence>
<proteinExistence type="predicted"/>
<feature type="repeat" description="ANK" evidence="1">
    <location>
        <begin position="1"/>
        <end position="36"/>
    </location>
</feature>
<dbReference type="SUPFAM" id="SSF48403">
    <property type="entry name" value="Ankyrin repeat"/>
    <property type="match status" value="1"/>
</dbReference>
<keyword evidence="3" id="KW-1185">Reference proteome</keyword>
<reference evidence="2 3" key="1">
    <citation type="submission" date="2018-02" db="EMBL/GenBank/DDBJ databases">
        <title>The genomes of Aspergillus section Nigri reveals drivers in fungal speciation.</title>
        <authorList>
            <consortium name="DOE Joint Genome Institute"/>
            <person name="Vesth T.C."/>
            <person name="Nybo J."/>
            <person name="Theobald S."/>
            <person name="Brandl J."/>
            <person name="Frisvad J.C."/>
            <person name="Nielsen K.F."/>
            <person name="Lyhne E.K."/>
            <person name="Kogle M.E."/>
            <person name="Kuo A."/>
            <person name="Riley R."/>
            <person name="Clum A."/>
            <person name="Nolan M."/>
            <person name="Lipzen A."/>
            <person name="Salamov A."/>
            <person name="Henrissat B."/>
            <person name="Wiebenga A."/>
            <person name="De vries R.P."/>
            <person name="Grigoriev I.V."/>
            <person name="Mortensen U.H."/>
            <person name="Andersen M.R."/>
            <person name="Baker S.E."/>
        </authorList>
    </citation>
    <scope>NUCLEOTIDE SEQUENCE [LARGE SCALE GENOMIC DNA]</scope>
    <source>
        <strain evidence="2 3">CBS 114.80</strain>
    </source>
</reference>